<dbReference type="AlphaFoldDB" id="A0AAF0AYQ8"/>
<protein>
    <submittedName>
        <fullName evidence="7">RNAi-mediated heterochromatin assembly helicase Hrr1</fullName>
    </submittedName>
</protein>
<dbReference type="KEGG" id="som:SOMG_04917"/>
<evidence type="ECO:0000256" key="1">
    <source>
        <dbReference type="ARBA" id="ARBA00022806"/>
    </source>
</evidence>
<dbReference type="PANTHER" id="PTHR10887">
    <property type="entry name" value="DNA2/NAM7 HELICASE FAMILY"/>
    <property type="match status" value="1"/>
</dbReference>
<evidence type="ECO:0000259" key="4">
    <source>
        <dbReference type="Pfam" id="PF13086"/>
    </source>
</evidence>
<evidence type="ECO:0000313" key="7">
    <source>
        <dbReference type="EMBL" id="WBW74809.1"/>
    </source>
</evidence>
<dbReference type="InterPro" id="IPR041677">
    <property type="entry name" value="DNA2/NAM7_AAA_11"/>
</dbReference>
<keyword evidence="2" id="KW-0175">Coiled coil</keyword>
<keyword evidence="1 7" id="KW-0067">ATP-binding</keyword>
<dbReference type="InterPro" id="IPR057373">
    <property type="entry name" value="ZNFX1"/>
</dbReference>
<dbReference type="RefSeq" id="XP_056039052.1">
    <property type="nucleotide sequence ID" value="XM_056183693.1"/>
</dbReference>
<dbReference type="Pfam" id="PF25396">
    <property type="entry name" value="ZNFX1"/>
    <property type="match status" value="1"/>
</dbReference>
<dbReference type="GO" id="GO:0031048">
    <property type="term" value="P:regulatory ncRNA-mediated heterochromatin formation"/>
    <property type="evidence" value="ECO:0007669"/>
    <property type="project" value="TreeGrafter"/>
</dbReference>
<dbReference type="Pfam" id="PF13087">
    <property type="entry name" value="AAA_12"/>
    <property type="match status" value="1"/>
</dbReference>
<feature type="domain" description="DNA2/NAM7 helicase helicase" evidence="4">
    <location>
        <begin position="375"/>
        <end position="747"/>
    </location>
</feature>
<dbReference type="EMBL" id="CP115613">
    <property type="protein sequence ID" value="WBW74809.1"/>
    <property type="molecule type" value="Genomic_DNA"/>
</dbReference>
<dbReference type="Pfam" id="PF13086">
    <property type="entry name" value="AAA_11"/>
    <property type="match status" value="1"/>
</dbReference>
<gene>
    <name evidence="7" type="primary">hrr1</name>
    <name evidence="7" type="ORF">SOMG_04917</name>
</gene>
<evidence type="ECO:0000259" key="6">
    <source>
        <dbReference type="Pfam" id="PF25396"/>
    </source>
</evidence>
<feature type="domain" description="ZNFX1" evidence="6">
    <location>
        <begin position="201"/>
        <end position="301"/>
    </location>
</feature>
<evidence type="ECO:0000256" key="2">
    <source>
        <dbReference type="SAM" id="Coils"/>
    </source>
</evidence>
<organism evidence="7 8">
    <name type="scientific">Schizosaccharomyces osmophilus</name>
    <dbReference type="NCBI Taxonomy" id="2545709"/>
    <lineage>
        <taxon>Eukaryota</taxon>
        <taxon>Fungi</taxon>
        <taxon>Dikarya</taxon>
        <taxon>Ascomycota</taxon>
        <taxon>Taphrinomycotina</taxon>
        <taxon>Schizosaccharomycetes</taxon>
        <taxon>Schizosaccharomycetales</taxon>
        <taxon>Schizosaccharomycetaceae</taxon>
        <taxon>Schizosaccharomyces</taxon>
    </lineage>
</organism>
<keyword evidence="8" id="KW-1185">Reference proteome</keyword>
<sequence length="1007" mass="115765">MEEITIAKRAHNPYEGVKNSTLEMWDQLKNTTDAQEVVFDDIPDEALIHQMKIHQEKRLDYQSQSYAVDEVNESIANCNLSPKRNAFLDGNAIEKENAMNNSVPLESKTNSANQTRVRHRPHDVDRKEQGNHWRTLPDIPIFQELSSASVDLPKNDVFGGYNNFEHYLSVHYKLLREDAISPLRESVLRYKKDPTCTSSPSFAVYDHVRIIGQIIATSSVVTKLSFSVRAQKRISWATSRRLISGSIVLLSQDNFEHFRVGTVCARPLSGLRKYPHEVDVFFHDFNLELDSRKEFVMIEATSGYWEAYKHVLSNLQKLSGHRFPMKDYFVSCKQNSEVARYVQHDPLMRINSILGSSQPPIDILEPFPSYDDYLLDKSQLKAYQSMLTQKLAIIQGPPGTGKTFVALKAIQTLLENSNPNVLPILVACQTNHAVDQILLQLLREGAEVVRLGGRTRVPEIQDVSVYEKLKSMRNTFHASYKEIKRKKSRLMKQMLNIMSNFSNEYLKFTYLHSEGIITTAQLQSFIQNSAWVNVVSDSDDSTEEEQIECWLGETKLDLVTPKQTVYDYEEELQIEAEQLEELEQEAKENLTFEDDELRGVFADFRRKYDFFEGVELHKEELKGFLTIENVWDIPEFSRGMVYKHWLQLAYENAESRLRHLHKIYSKLDKERINLSNKRVGALLRNANVVGMTTTGLNKYRNILESIRPKICFIEEAANILEGPIIPAVFPSLEQLILIGDHKQLRPSCSTFALARSPFNLSVSIFERLVENEMVCDMLSIQRRMHPKIRQLVDSVYFGLSDHPIARCRPAIPGMGQLRRFFFTHTNVEDTDGFSSKCNQFEAEMLVQFASYLILHGVNPLQITCLTFYVAQKKEIENLISIHLPDKKENIRVATVDGYQGEENDVILLSLVRNHDQRSVGFLDSSYRVCVALSRARQGLYVFGNAEMVANANPLWWDVINTLTQDEELPGLGDYLPLEPKIENDEVYIYELNDLIELNMKLKNMNAD</sequence>
<dbReference type="InterPro" id="IPR027417">
    <property type="entry name" value="P-loop_NTPase"/>
</dbReference>
<dbReference type="PANTHER" id="PTHR10887:SF341">
    <property type="entry name" value="NFX1-TYPE ZINC FINGER-CONTAINING PROTEIN 1"/>
    <property type="match status" value="1"/>
</dbReference>
<dbReference type="Gene3D" id="3.40.50.300">
    <property type="entry name" value="P-loop containing nucleotide triphosphate hydrolases"/>
    <property type="match status" value="2"/>
</dbReference>
<dbReference type="Proteomes" id="UP001212411">
    <property type="component" value="Chromosome 3"/>
</dbReference>
<feature type="domain" description="DNA2/NAM7 helicase-like C-terminal" evidence="5">
    <location>
        <begin position="760"/>
        <end position="945"/>
    </location>
</feature>
<keyword evidence="1 7" id="KW-0347">Helicase</keyword>
<proteinExistence type="predicted"/>
<dbReference type="InterPro" id="IPR045055">
    <property type="entry name" value="DNA2/NAM7-like"/>
</dbReference>
<dbReference type="GeneID" id="80878382"/>
<feature type="coiled-coil region" evidence="2">
    <location>
        <begin position="565"/>
        <end position="596"/>
    </location>
</feature>
<keyword evidence="1 7" id="KW-0378">Hydrolase</keyword>
<keyword evidence="1 7" id="KW-0547">Nucleotide-binding</keyword>
<dbReference type="InterPro" id="IPR041679">
    <property type="entry name" value="DNA2/NAM7-like_C"/>
</dbReference>
<reference evidence="7 8" key="1">
    <citation type="journal article" date="2023" name="G3 (Bethesda)">
        <title>A high-quality reference genome for the fission yeast Schizosaccharomyces osmophilus.</title>
        <authorList>
            <person name="Jia G.S."/>
            <person name="Zhang W.C."/>
            <person name="Liang Y."/>
            <person name="Liu X.H."/>
            <person name="Rhind N."/>
            <person name="Pidoux A."/>
            <person name="Brysch-Herzberg M."/>
            <person name="Du L.L."/>
        </authorList>
    </citation>
    <scope>NUCLEOTIDE SEQUENCE [LARGE SCALE GENOMIC DNA]</scope>
    <source>
        <strain evidence="7 8">CBS 15793</strain>
    </source>
</reference>
<evidence type="ECO:0000313" key="8">
    <source>
        <dbReference type="Proteomes" id="UP001212411"/>
    </source>
</evidence>
<dbReference type="InterPro" id="IPR047187">
    <property type="entry name" value="SF1_C_Upf1"/>
</dbReference>
<dbReference type="CDD" id="cd18808">
    <property type="entry name" value="SF1_C_Upf1"/>
    <property type="match status" value="1"/>
</dbReference>
<feature type="region of interest" description="Disordered" evidence="3">
    <location>
        <begin position="99"/>
        <end position="129"/>
    </location>
</feature>
<accession>A0AAF0AYQ8</accession>
<dbReference type="SUPFAM" id="SSF52540">
    <property type="entry name" value="P-loop containing nucleoside triphosphate hydrolases"/>
    <property type="match status" value="1"/>
</dbReference>
<name>A0AAF0AYQ8_9SCHI</name>
<evidence type="ECO:0000259" key="5">
    <source>
        <dbReference type="Pfam" id="PF13087"/>
    </source>
</evidence>
<dbReference type="GO" id="GO:0004386">
    <property type="term" value="F:helicase activity"/>
    <property type="evidence" value="ECO:0007669"/>
    <property type="project" value="UniProtKB-KW"/>
</dbReference>
<evidence type="ECO:0000256" key="3">
    <source>
        <dbReference type="SAM" id="MobiDB-lite"/>
    </source>
</evidence>
<feature type="compositionally biased region" description="Polar residues" evidence="3">
    <location>
        <begin position="99"/>
        <end position="115"/>
    </location>
</feature>
<dbReference type="GO" id="GO:0031380">
    <property type="term" value="C:nuclear RNA-directed RNA polymerase complex"/>
    <property type="evidence" value="ECO:0007669"/>
    <property type="project" value="TreeGrafter"/>
</dbReference>